<dbReference type="Pfam" id="PF03530">
    <property type="entry name" value="SK_channel"/>
    <property type="match status" value="1"/>
</dbReference>
<organism evidence="3">
    <name type="scientific">Phytophthora nicotianae</name>
    <name type="common">Potato buckeye rot agent</name>
    <name type="synonym">Phytophthora parasitica</name>
    <dbReference type="NCBI Taxonomy" id="4792"/>
    <lineage>
        <taxon>Eukaryota</taxon>
        <taxon>Sar</taxon>
        <taxon>Stramenopiles</taxon>
        <taxon>Oomycota</taxon>
        <taxon>Peronosporomycetes</taxon>
        <taxon>Peronosporales</taxon>
        <taxon>Peronosporaceae</taxon>
        <taxon>Phytophthora</taxon>
    </lineage>
</organism>
<protein>
    <recommendedName>
        <fullName evidence="2">Potassium channel domain-containing protein</fullName>
    </recommendedName>
</protein>
<keyword evidence="1" id="KW-1133">Transmembrane helix</keyword>
<dbReference type="InterPro" id="IPR013099">
    <property type="entry name" value="K_chnl_dom"/>
</dbReference>
<sequence length="467" mass="53046">MPPSAPKPAPARRDPRPTSCLTSRRYIYSHFDHYLVIILNYFVNILNIVQQFRRRRRYELSSCIVGLVGISLMLAENEIVERNDKSSSNSELVVKILKSIVLASTVLLDVLLVLRYRCDGHVNQLQSTVPSRREKLSLWRPILLLLELIICSFHIPPGISGKFEIVQLHGNPSRTDNSICESLQRGIESVKKGESCYLVYQYPVEALGVFMVARLYLLARFVRSSSALHSPWISLVGSLNGVDAMKPFFHFKAIFKLHPLNILLPLIALITLLTAAIVRVLERPVQAAFDSYWKSVWFTITTLSGTGLGDYFPVTYLGRAFSVVGGMFCGVLIVALVQSLFFNFLDLSPSEKKVKYLIELEWWQKATRQNAAKLLQAAWRAEILRQGSKLGDQRHLFSMMRTARSLRMNKPTIELSVEDQVAEMEATILAEVERMEAQKLEVLQRIQTKATQLAALKQKLELNHHPK</sequence>
<gene>
    <name evidence="3" type="ORF">L915_01343</name>
    <name evidence="4" type="ORF">L916_01318</name>
</gene>
<dbReference type="SUPFAM" id="SSF81324">
    <property type="entry name" value="Voltage-gated potassium channels"/>
    <property type="match status" value="1"/>
</dbReference>
<dbReference type="AlphaFoldDB" id="W2HMF6"/>
<reference evidence="4 5" key="2">
    <citation type="submission" date="2013-11" db="EMBL/GenBank/DDBJ databases">
        <title>The Genome Sequence of Phytophthora parasitica CJ05E6.</title>
        <authorList>
            <consortium name="The Broad Institute Genomics Platform"/>
            <person name="Russ C."/>
            <person name="Tyler B."/>
            <person name="Panabieres F."/>
            <person name="Shan W."/>
            <person name="Tripathy S."/>
            <person name="Grunwald N."/>
            <person name="Machado M."/>
            <person name="Johnson C.S."/>
            <person name="Arredondo F."/>
            <person name="Hong C."/>
            <person name="Coffey M."/>
            <person name="Young S.K."/>
            <person name="Zeng Q."/>
            <person name="Gargeya S."/>
            <person name="Fitzgerald M."/>
            <person name="Abouelleil A."/>
            <person name="Alvarado L."/>
            <person name="Chapman S.B."/>
            <person name="Gainer-Dewar J."/>
            <person name="Goldberg J."/>
            <person name="Griggs A."/>
            <person name="Gujja S."/>
            <person name="Hansen M."/>
            <person name="Howarth C."/>
            <person name="Imamovic A."/>
            <person name="Ireland A."/>
            <person name="Larimer J."/>
            <person name="McCowan C."/>
            <person name="Murphy C."/>
            <person name="Pearson M."/>
            <person name="Poon T.W."/>
            <person name="Priest M."/>
            <person name="Roberts A."/>
            <person name="Saif S."/>
            <person name="Shea T."/>
            <person name="Sykes S."/>
            <person name="Wortman J."/>
            <person name="Nusbaum C."/>
            <person name="Birren B."/>
        </authorList>
    </citation>
    <scope>NUCLEOTIDE SEQUENCE [LARGE SCALE GENOMIC DNA]</scope>
    <source>
        <strain evidence="4 5">CJ05E6</strain>
    </source>
</reference>
<dbReference type="VEuPathDB" id="FungiDB:PPTG_06583"/>
<dbReference type="GO" id="GO:0016020">
    <property type="term" value="C:membrane"/>
    <property type="evidence" value="ECO:0007669"/>
    <property type="project" value="InterPro"/>
</dbReference>
<dbReference type="GO" id="GO:0016286">
    <property type="term" value="F:small conductance calcium-activated potassium channel activity"/>
    <property type="evidence" value="ECO:0007669"/>
    <property type="project" value="InterPro"/>
</dbReference>
<evidence type="ECO:0000256" key="1">
    <source>
        <dbReference type="SAM" id="Phobius"/>
    </source>
</evidence>
<evidence type="ECO:0000313" key="5">
    <source>
        <dbReference type="Proteomes" id="UP000053864"/>
    </source>
</evidence>
<feature type="transmembrane region" description="Helical" evidence="1">
    <location>
        <begin position="262"/>
        <end position="281"/>
    </location>
</feature>
<reference evidence="3" key="1">
    <citation type="submission" date="2013-11" db="EMBL/GenBank/DDBJ databases">
        <title>The Genome Sequence of Phytophthora parasitica CJ02B3.</title>
        <authorList>
            <consortium name="The Broad Institute Genomics Platform"/>
            <person name="Russ C."/>
            <person name="Tyler B."/>
            <person name="Panabieres F."/>
            <person name="Shan W."/>
            <person name="Tripathy S."/>
            <person name="Grunwald N."/>
            <person name="Machado M."/>
            <person name="Johnson C.S."/>
            <person name="Arredondo F."/>
            <person name="Hong C."/>
            <person name="Coffey M."/>
            <person name="Young S.K."/>
            <person name="Zeng Q."/>
            <person name="Gargeya S."/>
            <person name="Fitzgerald M."/>
            <person name="Abouelleil A."/>
            <person name="Alvarado L."/>
            <person name="Chapman S.B."/>
            <person name="Gainer-Dewar J."/>
            <person name="Goldberg J."/>
            <person name="Griggs A."/>
            <person name="Gujja S."/>
            <person name="Hansen M."/>
            <person name="Howarth C."/>
            <person name="Imamovic A."/>
            <person name="Ireland A."/>
            <person name="Larimer J."/>
            <person name="McCowan C."/>
            <person name="Murphy C."/>
            <person name="Pearson M."/>
            <person name="Poon T.W."/>
            <person name="Priest M."/>
            <person name="Roberts A."/>
            <person name="Saif S."/>
            <person name="Shea T."/>
            <person name="Sykes S."/>
            <person name="Wortman J."/>
            <person name="Nusbaum C."/>
            <person name="Birren B."/>
        </authorList>
    </citation>
    <scope>NUCLEOTIDE SEQUENCE [LARGE SCALE GENOMIC DNA]</scope>
    <source>
        <strain evidence="3">CJ02B3</strain>
    </source>
</reference>
<dbReference type="InterPro" id="IPR015449">
    <property type="entry name" value="K_chnl_Ca-activ_SK"/>
</dbReference>
<feature type="domain" description="Potassium channel" evidence="2">
    <location>
        <begin position="267"/>
        <end position="345"/>
    </location>
</feature>
<dbReference type="Proteomes" id="UP000053864">
    <property type="component" value="Unassembled WGS sequence"/>
</dbReference>
<dbReference type="Proteomes" id="UP000053236">
    <property type="component" value="Unassembled WGS sequence"/>
</dbReference>
<keyword evidence="1" id="KW-0472">Membrane</keyword>
<name>W2HMF6_PHYNI</name>
<evidence type="ECO:0000313" key="3">
    <source>
        <dbReference type="EMBL" id="ETK95765.1"/>
    </source>
</evidence>
<dbReference type="Gene3D" id="1.10.287.70">
    <property type="match status" value="1"/>
</dbReference>
<dbReference type="PANTHER" id="PTHR10153">
    <property type="entry name" value="SMALL CONDUCTANCE CALCIUM-ACTIVATED POTASSIUM CHANNEL"/>
    <property type="match status" value="1"/>
</dbReference>
<feature type="transmembrane region" description="Helical" evidence="1">
    <location>
        <begin position="31"/>
        <end position="49"/>
    </location>
</feature>
<evidence type="ECO:0000313" key="4">
    <source>
        <dbReference type="EMBL" id="ETL49154.1"/>
    </source>
</evidence>
<evidence type="ECO:0000259" key="2">
    <source>
        <dbReference type="Pfam" id="PF07885"/>
    </source>
</evidence>
<proteinExistence type="predicted"/>
<dbReference type="EMBL" id="KI684207">
    <property type="protein sequence ID" value="ETK95765.1"/>
    <property type="molecule type" value="Genomic_DNA"/>
</dbReference>
<accession>W2HMF6</accession>
<feature type="transmembrane region" description="Helical" evidence="1">
    <location>
        <begin position="320"/>
        <end position="345"/>
    </location>
</feature>
<keyword evidence="1" id="KW-0812">Transmembrane</keyword>
<dbReference type="Pfam" id="PF07885">
    <property type="entry name" value="Ion_trans_2"/>
    <property type="match status" value="1"/>
</dbReference>
<dbReference type="EMBL" id="KI670676">
    <property type="protein sequence ID" value="ETL49154.1"/>
    <property type="molecule type" value="Genomic_DNA"/>
</dbReference>